<reference evidence="3" key="2">
    <citation type="submission" date="2020-09" db="EMBL/GenBank/DDBJ databases">
        <authorList>
            <person name="Sun Q."/>
            <person name="Zhou Y."/>
        </authorList>
    </citation>
    <scope>NUCLEOTIDE SEQUENCE</scope>
    <source>
        <strain evidence="3">CGMCC 1.12777</strain>
    </source>
</reference>
<evidence type="ECO:0000313" key="4">
    <source>
        <dbReference type="Proteomes" id="UP000656813"/>
    </source>
</evidence>
<organism evidence="3 4">
    <name type="scientific">Pullulanibacillus pueri</name>
    <dbReference type="NCBI Taxonomy" id="1437324"/>
    <lineage>
        <taxon>Bacteria</taxon>
        <taxon>Bacillati</taxon>
        <taxon>Bacillota</taxon>
        <taxon>Bacilli</taxon>
        <taxon>Bacillales</taxon>
        <taxon>Sporolactobacillaceae</taxon>
        <taxon>Pullulanibacillus</taxon>
    </lineage>
</organism>
<feature type="domain" description="N-acetyltransferase" evidence="2">
    <location>
        <begin position="2"/>
        <end position="89"/>
    </location>
</feature>
<dbReference type="InterPro" id="IPR031165">
    <property type="entry name" value="GNAT_YJDJ"/>
</dbReference>
<dbReference type="AlphaFoldDB" id="A0A8J3EPL5"/>
<sequence length="90" mass="10713">MDIKEGHHRFYIERDGKDIAEITYRPLEDDRLVVDHTYVSEELRGQGIAEQLVKRIIDFARAEKKKIIPQCPYVKIKMERNKDYHDVLAD</sequence>
<dbReference type="InterPro" id="IPR000182">
    <property type="entry name" value="GNAT_dom"/>
</dbReference>
<evidence type="ECO:0000313" key="3">
    <source>
        <dbReference type="EMBL" id="GGH88962.1"/>
    </source>
</evidence>
<feature type="domain" description="N-acetyltransferase" evidence="1">
    <location>
        <begin position="1"/>
        <end position="90"/>
    </location>
</feature>
<dbReference type="SUPFAM" id="SSF55729">
    <property type="entry name" value="Acyl-CoA N-acyltransferases (Nat)"/>
    <property type="match status" value="1"/>
</dbReference>
<dbReference type="CDD" id="cd04301">
    <property type="entry name" value="NAT_SF"/>
    <property type="match status" value="1"/>
</dbReference>
<dbReference type="PROSITE" id="PS51186">
    <property type="entry name" value="GNAT"/>
    <property type="match status" value="1"/>
</dbReference>
<dbReference type="Pfam" id="PF14542">
    <property type="entry name" value="Acetyltransf_CG"/>
    <property type="match status" value="1"/>
</dbReference>
<name>A0A8J3EPL5_9BACL</name>
<keyword evidence="4" id="KW-1185">Reference proteome</keyword>
<dbReference type="InterPro" id="IPR016181">
    <property type="entry name" value="Acyl_CoA_acyltransferase"/>
</dbReference>
<proteinExistence type="predicted"/>
<evidence type="ECO:0000259" key="2">
    <source>
        <dbReference type="PROSITE" id="PS51729"/>
    </source>
</evidence>
<dbReference type="EMBL" id="BMFV01000062">
    <property type="protein sequence ID" value="GGH88962.1"/>
    <property type="molecule type" value="Genomic_DNA"/>
</dbReference>
<evidence type="ECO:0008006" key="5">
    <source>
        <dbReference type="Google" id="ProtNLM"/>
    </source>
</evidence>
<dbReference type="Proteomes" id="UP000656813">
    <property type="component" value="Unassembled WGS sequence"/>
</dbReference>
<dbReference type="PANTHER" id="PTHR31435">
    <property type="entry name" value="PROTEIN NATD1"/>
    <property type="match status" value="1"/>
</dbReference>
<reference evidence="3" key="1">
    <citation type="journal article" date="2014" name="Int. J. Syst. Evol. Microbiol.">
        <title>Complete genome sequence of Corynebacterium casei LMG S-19264T (=DSM 44701T), isolated from a smear-ripened cheese.</title>
        <authorList>
            <consortium name="US DOE Joint Genome Institute (JGI-PGF)"/>
            <person name="Walter F."/>
            <person name="Albersmeier A."/>
            <person name="Kalinowski J."/>
            <person name="Ruckert C."/>
        </authorList>
    </citation>
    <scope>NUCLEOTIDE SEQUENCE</scope>
    <source>
        <strain evidence="3">CGMCC 1.12777</strain>
    </source>
</reference>
<dbReference type="Gene3D" id="3.40.630.30">
    <property type="match status" value="1"/>
</dbReference>
<dbReference type="PANTHER" id="PTHR31435:SF10">
    <property type="entry name" value="BSR4717 PROTEIN"/>
    <property type="match status" value="1"/>
</dbReference>
<evidence type="ECO:0000259" key="1">
    <source>
        <dbReference type="PROSITE" id="PS51186"/>
    </source>
</evidence>
<dbReference type="PROSITE" id="PS51729">
    <property type="entry name" value="GNAT_YJDJ"/>
    <property type="match status" value="1"/>
</dbReference>
<dbReference type="GO" id="GO:0016747">
    <property type="term" value="F:acyltransferase activity, transferring groups other than amino-acyl groups"/>
    <property type="evidence" value="ECO:0007669"/>
    <property type="project" value="InterPro"/>
</dbReference>
<dbReference type="RefSeq" id="WP_188499399.1">
    <property type="nucleotide sequence ID" value="NZ_BMFV01000062.1"/>
</dbReference>
<comment type="caution">
    <text evidence="3">The sequence shown here is derived from an EMBL/GenBank/DDBJ whole genome shotgun (WGS) entry which is preliminary data.</text>
</comment>
<dbReference type="InterPro" id="IPR045057">
    <property type="entry name" value="Gcn5-rel_NAT"/>
</dbReference>
<accession>A0A8J3EPL5</accession>
<gene>
    <name evidence="3" type="primary">yjdJ</name>
    <name evidence="3" type="ORF">GCM10007096_42480</name>
</gene>
<protein>
    <recommendedName>
        <fullName evidence="5">N-acetyltransferase</fullName>
    </recommendedName>
</protein>